<protein>
    <submittedName>
        <fullName evidence="1">Uncharacterized protein</fullName>
    </submittedName>
</protein>
<dbReference type="EMBL" id="LAZR01070351">
    <property type="protein sequence ID" value="KKK42066.1"/>
    <property type="molecule type" value="Genomic_DNA"/>
</dbReference>
<feature type="non-terminal residue" evidence="1">
    <location>
        <position position="36"/>
    </location>
</feature>
<proteinExistence type="predicted"/>
<accession>A0A0F8Y122</accession>
<dbReference type="AlphaFoldDB" id="A0A0F8Y122"/>
<organism evidence="1">
    <name type="scientific">marine sediment metagenome</name>
    <dbReference type="NCBI Taxonomy" id="412755"/>
    <lineage>
        <taxon>unclassified sequences</taxon>
        <taxon>metagenomes</taxon>
        <taxon>ecological metagenomes</taxon>
    </lineage>
</organism>
<gene>
    <name evidence="1" type="ORF">LCGC14_2354460</name>
</gene>
<comment type="caution">
    <text evidence="1">The sequence shown here is derived from an EMBL/GenBank/DDBJ whole genome shotgun (WGS) entry which is preliminary data.</text>
</comment>
<name>A0A0F8Y122_9ZZZZ</name>
<evidence type="ECO:0000313" key="1">
    <source>
        <dbReference type="EMBL" id="KKK42066.1"/>
    </source>
</evidence>
<sequence length="36" mass="3900">MLSVIKDNFLVEELVDEEITEAGLVVPNVTKGGVNK</sequence>
<reference evidence="1" key="1">
    <citation type="journal article" date="2015" name="Nature">
        <title>Complex archaea that bridge the gap between prokaryotes and eukaryotes.</title>
        <authorList>
            <person name="Spang A."/>
            <person name="Saw J.H."/>
            <person name="Jorgensen S.L."/>
            <person name="Zaremba-Niedzwiedzka K."/>
            <person name="Martijn J."/>
            <person name="Lind A.E."/>
            <person name="van Eijk R."/>
            <person name="Schleper C."/>
            <person name="Guy L."/>
            <person name="Ettema T.J."/>
        </authorList>
    </citation>
    <scope>NUCLEOTIDE SEQUENCE</scope>
</reference>